<gene>
    <name evidence="2" type="ORF">JMA39_09850</name>
</gene>
<keyword evidence="3" id="KW-1185">Reference proteome</keyword>
<accession>A0ABS1SZW6</accession>
<dbReference type="InterPro" id="IPR009305">
    <property type="entry name" value="Mpo1-like"/>
</dbReference>
<keyword evidence="1" id="KW-0472">Membrane</keyword>
<keyword evidence="1" id="KW-1133">Transmembrane helix</keyword>
<evidence type="ECO:0000256" key="1">
    <source>
        <dbReference type="SAM" id="Phobius"/>
    </source>
</evidence>
<dbReference type="PANTHER" id="PTHR34205:SF2">
    <property type="entry name" value="DUF962 DOMAIN-CONTAINING PROTEIN"/>
    <property type="match status" value="1"/>
</dbReference>
<feature type="transmembrane region" description="Helical" evidence="1">
    <location>
        <begin position="51"/>
        <end position="69"/>
    </location>
</feature>
<evidence type="ECO:0000313" key="2">
    <source>
        <dbReference type="EMBL" id="MBL4913444.1"/>
    </source>
</evidence>
<name>A0ABS1SZW6_9GAMM</name>
<proteinExistence type="predicted"/>
<reference evidence="2 3" key="1">
    <citation type="submission" date="2021-01" db="EMBL/GenBank/DDBJ databases">
        <title>Genome sequence of Shewanella schlegeliana JCM 11561.</title>
        <authorList>
            <person name="Zhang H."/>
            <person name="Li C."/>
        </authorList>
    </citation>
    <scope>NUCLEOTIDE SEQUENCE [LARGE SCALE GENOMIC DNA]</scope>
    <source>
        <strain evidence="2 3">JCM 11561</strain>
    </source>
</reference>
<sequence length="101" mass="11933">MSKRYASFAEFYPFYLSQHQDKTCRALHYLGSTLVLLIFAYSLLSAQWWMLLALPVIGYGFAWVGHFAFEKNRPATFNYPLYSFLADWVMLYQALSRRKNI</sequence>
<keyword evidence="1" id="KW-0812">Transmembrane</keyword>
<dbReference type="EMBL" id="JAESVD010000005">
    <property type="protein sequence ID" value="MBL4913444.1"/>
    <property type="molecule type" value="Genomic_DNA"/>
</dbReference>
<organism evidence="2 3">
    <name type="scientific">Shewanella schlegeliana</name>
    <dbReference type="NCBI Taxonomy" id="190308"/>
    <lineage>
        <taxon>Bacteria</taxon>
        <taxon>Pseudomonadati</taxon>
        <taxon>Pseudomonadota</taxon>
        <taxon>Gammaproteobacteria</taxon>
        <taxon>Alteromonadales</taxon>
        <taxon>Shewanellaceae</taxon>
        <taxon>Shewanella</taxon>
    </lineage>
</organism>
<evidence type="ECO:0000313" key="3">
    <source>
        <dbReference type="Proteomes" id="UP000604898"/>
    </source>
</evidence>
<dbReference type="RefSeq" id="WP_202721714.1">
    <property type="nucleotide sequence ID" value="NZ_BPEX01000023.1"/>
</dbReference>
<dbReference type="Proteomes" id="UP000604898">
    <property type="component" value="Unassembled WGS sequence"/>
</dbReference>
<dbReference type="Pfam" id="PF06127">
    <property type="entry name" value="Mpo1-like"/>
    <property type="match status" value="1"/>
</dbReference>
<comment type="caution">
    <text evidence="2">The sequence shown here is derived from an EMBL/GenBank/DDBJ whole genome shotgun (WGS) entry which is preliminary data.</text>
</comment>
<protein>
    <submittedName>
        <fullName evidence="2">DUF962 domain-containing protein</fullName>
    </submittedName>
</protein>
<feature type="transmembrane region" description="Helical" evidence="1">
    <location>
        <begin position="26"/>
        <end position="44"/>
    </location>
</feature>
<dbReference type="PANTHER" id="PTHR34205">
    <property type="entry name" value="TRANSMEMBRANE PROTEIN"/>
    <property type="match status" value="1"/>
</dbReference>